<dbReference type="EMBL" id="UINC01089324">
    <property type="protein sequence ID" value="SVC40323.1"/>
    <property type="molecule type" value="Genomic_DNA"/>
</dbReference>
<feature type="region of interest" description="Disordered" evidence="1">
    <location>
        <begin position="1"/>
        <end position="43"/>
    </location>
</feature>
<dbReference type="AlphaFoldDB" id="A0A382LV04"/>
<feature type="compositionally biased region" description="Basic residues" evidence="1">
    <location>
        <begin position="1"/>
        <end position="11"/>
    </location>
</feature>
<reference evidence="2" key="1">
    <citation type="submission" date="2018-05" db="EMBL/GenBank/DDBJ databases">
        <authorList>
            <person name="Lanie J.A."/>
            <person name="Ng W.-L."/>
            <person name="Kazmierczak K.M."/>
            <person name="Andrzejewski T.M."/>
            <person name="Davidsen T.M."/>
            <person name="Wayne K.J."/>
            <person name="Tettelin H."/>
            <person name="Glass J.I."/>
            <person name="Rusch D."/>
            <person name="Podicherti R."/>
            <person name="Tsui H.-C.T."/>
            <person name="Winkler M.E."/>
        </authorList>
    </citation>
    <scope>NUCLEOTIDE SEQUENCE</scope>
</reference>
<protein>
    <submittedName>
        <fullName evidence="2">Uncharacterized protein</fullName>
    </submittedName>
</protein>
<organism evidence="2">
    <name type="scientific">marine metagenome</name>
    <dbReference type="NCBI Taxonomy" id="408172"/>
    <lineage>
        <taxon>unclassified sequences</taxon>
        <taxon>metagenomes</taxon>
        <taxon>ecological metagenomes</taxon>
    </lineage>
</organism>
<evidence type="ECO:0000313" key="2">
    <source>
        <dbReference type="EMBL" id="SVC40323.1"/>
    </source>
</evidence>
<feature type="compositionally biased region" description="Low complexity" evidence="1">
    <location>
        <begin position="29"/>
        <end position="42"/>
    </location>
</feature>
<gene>
    <name evidence="2" type="ORF">METZ01_LOCUS293177</name>
</gene>
<sequence length="62" mass="7014">MQHQTHRHHHGTTAVRPVSDARLHASDYPATATATPMNTASPNSMTTFMFWAKHQRPRETFG</sequence>
<evidence type="ECO:0000256" key="1">
    <source>
        <dbReference type="SAM" id="MobiDB-lite"/>
    </source>
</evidence>
<name>A0A382LV04_9ZZZZ</name>
<accession>A0A382LV04</accession>
<proteinExistence type="predicted"/>